<evidence type="ECO:0000313" key="4">
    <source>
        <dbReference type="EMBL" id="QAS70523.1"/>
    </source>
</evidence>
<name>A0AAJ1R880_9LACO</name>
<accession>A0AAJ1R880</accession>
<feature type="transmembrane region" description="Helical" evidence="2">
    <location>
        <begin position="80"/>
        <end position="100"/>
    </location>
</feature>
<dbReference type="EMBL" id="CP029684">
    <property type="protein sequence ID" value="QAS70523.1"/>
    <property type="molecule type" value="Genomic_DNA"/>
</dbReference>
<reference evidence="4" key="3">
    <citation type="submission" date="2020-01" db="EMBL/GenBank/DDBJ databases">
        <authorList>
            <person name="Cousin F.J."/>
            <person name="Le Guellec R."/>
            <person name="Cretenet M."/>
        </authorList>
    </citation>
    <scope>NUCLEOTIDE SEQUENCE</scope>
    <source>
        <strain evidence="4">UCMA 15228</strain>
    </source>
</reference>
<dbReference type="EMBL" id="SDWY01000001">
    <property type="protein sequence ID" value="MDN6899838.1"/>
    <property type="molecule type" value="Genomic_DNA"/>
</dbReference>
<dbReference type="Proteomes" id="UP000286907">
    <property type="component" value="Chromosome"/>
</dbReference>
<evidence type="ECO:0000313" key="6">
    <source>
        <dbReference type="Proteomes" id="UP001167919"/>
    </source>
</evidence>
<protein>
    <submittedName>
        <fullName evidence="3">Uncharacterized protein</fullName>
    </submittedName>
</protein>
<proteinExistence type="predicted"/>
<keyword evidence="2" id="KW-0472">Membrane</keyword>
<evidence type="ECO:0000256" key="1">
    <source>
        <dbReference type="SAM" id="MobiDB-lite"/>
    </source>
</evidence>
<keyword evidence="5" id="KW-1185">Reference proteome</keyword>
<dbReference type="Proteomes" id="UP001167919">
    <property type="component" value="Unassembled WGS sequence"/>
</dbReference>
<keyword evidence="2" id="KW-0812">Transmembrane</keyword>
<keyword evidence="2" id="KW-1133">Transmembrane helix</keyword>
<dbReference type="RefSeq" id="WP_128686989.1">
    <property type="nucleotide sequence ID" value="NZ_CP029684.2"/>
</dbReference>
<evidence type="ECO:0000313" key="5">
    <source>
        <dbReference type="Proteomes" id="UP000286907"/>
    </source>
</evidence>
<organism evidence="3 6">
    <name type="scientific">Oenococcus sicerae</name>
    <dbReference type="NCBI Taxonomy" id="2203724"/>
    <lineage>
        <taxon>Bacteria</taxon>
        <taxon>Bacillati</taxon>
        <taxon>Bacillota</taxon>
        <taxon>Bacilli</taxon>
        <taxon>Lactobacillales</taxon>
        <taxon>Lactobacillaceae</taxon>
        <taxon>Oenococcus</taxon>
    </lineage>
</organism>
<feature type="region of interest" description="Disordered" evidence="1">
    <location>
        <begin position="1"/>
        <end position="38"/>
    </location>
</feature>
<dbReference type="AlphaFoldDB" id="A0AAJ1R880"/>
<gene>
    <name evidence="4" type="ORF">DLJ48_08310</name>
    <name evidence="3" type="ORF">EVC35_02310</name>
</gene>
<evidence type="ECO:0000313" key="3">
    <source>
        <dbReference type="EMBL" id="MDN6899838.1"/>
    </source>
</evidence>
<evidence type="ECO:0000256" key="2">
    <source>
        <dbReference type="SAM" id="Phobius"/>
    </source>
</evidence>
<sequence>MSLKDKVNNWVDKENSKDDSEAYSREQKRAERSKEKSRVITPVEPEYDQEFKLTKNGKFELGSNGKLTAKGKSQRLKYRLNIAIFGLIACIILLYLYFILS</sequence>
<reference evidence="3" key="2">
    <citation type="submission" date="2019-01" db="EMBL/GenBank/DDBJ databases">
        <title>Oenococcus sicerae UCMA17102.</title>
        <authorList>
            <person name="Cousin F.J."/>
            <person name="Le Guellec R."/>
            <person name="Cretenet M."/>
        </authorList>
    </citation>
    <scope>NUCLEOTIDE SEQUENCE</scope>
    <source>
        <strain evidence="3">UCMA17102</strain>
    </source>
</reference>
<reference evidence="4 5" key="1">
    <citation type="journal article" date="2019" name="Syst. Appl. Microbiol.">
        <title>Oenococcus sicerae sp. nov., isolated from French cider.</title>
        <authorList>
            <person name="Cousin F.J."/>
            <person name="Le Guellec R."/>
            <person name="Chagnot C."/>
            <person name="Goux D."/>
            <person name="Dalmasso M."/>
            <person name="Laplace J.M."/>
            <person name="Cretenet M."/>
        </authorList>
    </citation>
    <scope>NUCLEOTIDE SEQUENCE [LARGE SCALE GENOMIC DNA]</scope>
    <source>
        <strain evidence="4 5">UCMA 15228</strain>
    </source>
</reference>